<dbReference type="InterPro" id="IPR036093">
    <property type="entry name" value="NAC_dom_sf"/>
</dbReference>
<proteinExistence type="predicted"/>
<accession>A0A2N9G081</accession>
<reference evidence="1" key="1">
    <citation type="submission" date="2018-02" db="EMBL/GenBank/DDBJ databases">
        <authorList>
            <person name="Cohen D.B."/>
            <person name="Kent A.D."/>
        </authorList>
    </citation>
    <scope>NUCLEOTIDE SEQUENCE</scope>
</reference>
<dbReference type="GO" id="GO:0003677">
    <property type="term" value="F:DNA binding"/>
    <property type="evidence" value="ECO:0007669"/>
    <property type="project" value="InterPro"/>
</dbReference>
<dbReference type="SUPFAM" id="SSF101941">
    <property type="entry name" value="NAC domain"/>
    <property type="match status" value="1"/>
</dbReference>
<protein>
    <submittedName>
        <fullName evidence="1">Uncharacterized protein</fullName>
    </submittedName>
</protein>
<name>A0A2N9G081_FAGSY</name>
<dbReference type="GO" id="GO:0006355">
    <property type="term" value="P:regulation of DNA-templated transcription"/>
    <property type="evidence" value="ECO:0007669"/>
    <property type="project" value="InterPro"/>
</dbReference>
<dbReference type="EMBL" id="OIVN01001329">
    <property type="protein sequence ID" value="SPC92689.1"/>
    <property type="molecule type" value="Genomic_DNA"/>
</dbReference>
<gene>
    <name evidence="1" type="ORF">FSB_LOCUS20571</name>
</gene>
<organism evidence="1">
    <name type="scientific">Fagus sylvatica</name>
    <name type="common">Beechnut</name>
    <dbReference type="NCBI Taxonomy" id="28930"/>
    <lineage>
        <taxon>Eukaryota</taxon>
        <taxon>Viridiplantae</taxon>
        <taxon>Streptophyta</taxon>
        <taxon>Embryophyta</taxon>
        <taxon>Tracheophyta</taxon>
        <taxon>Spermatophyta</taxon>
        <taxon>Magnoliopsida</taxon>
        <taxon>eudicotyledons</taxon>
        <taxon>Gunneridae</taxon>
        <taxon>Pentapetalae</taxon>
        <taxon>rosids</taxon>
        <taxon>fabids</taxon>
        <taxon>Fagales</taxon>
        <taxon>Fagaceae</taxon>
        <taxon>Fagus</taxon>
    </lineage>
</organism>
<evidence type="ECO:0000313" key="1">
    <source>
        <dbReference type="EMBL" id="SPC92689.1"/>
    </source>
</evidence>
<dbReference type="AlphaFoldDB" id="A0A2N9G081"/>
<sequence>MLPPLGWRFAPFDEELIKDYLVKRVRGDALPCDIIHDSEHKKDEDAAAAKMPLKRSSSSTVAADQRLSLSLPEPALDMPIPVLFSSPSEDILDLEIIFEELDDLAESHTYTDDVDSELAAFFADLPPMTEDWNQLVGKWVCFLAGVIAVEMPG</sequence>